<name>A0A1N6WIL2_9RHOB</name>
<keyword evidence="2" id="KW-0472">Membrane</keyword>
<evidence type="ECO:0000256" key="2">
    <source>
        <dbReference type="SAM" id="Phobius"/>
    </source>
</evidence>
<dbReference type="Proteomes" id="UP000323956">
    <property type="component" value="Unassembled WGS sequence"/>
</dbReference>
<sequence>MTPDELIAALAPSRLPPGLMALDWRGMLALAGLGLLAGLALALALSPLLSRRPSRRARIRATRGLPGAERLLAIARILGRLPAALRAPAYGAAPMPPQDEVERLARRRR</sequence>
<dbReference type="AlphaFoldDB" id="A0A1N6WIL2"/>
<feature type="compositionally biased region" description="Basic and acidic residues" evidence="1">
    <location>
        <begin position="100"/>
        <end position="109"/>
    </location>
</feature>
<dbReference type="EMBL" id="FTMK01000017">
    <property type="protein sequence ID" value="SIQ90007.1"/>
    <property type="molecule type" value="Genomic_DNA"/>
</dbReference>
<protein>
    <submittedName>
        <fullName evidence="3">Uncharacterized protein</fullName>
    </submittedName>
</protein>
<evidence type="ECO:0000313" key="4">
    <source>
        <dbReference type="Proteomes" id="UP000323956"/>
    </source>
</evidence>
<organism evidence="3 4">
    <name type="scientific">Paracoccus thiocyanatus</name>
    <dbReference type="NCBI Taxonomy" id="34006"/>
    <lineage>
        <taxon>Bacteria</taxon>
        <taxon>Pseudomonadati</taxon>
        <taxon>Pseudomonadota</taxon>
        <taxon>Alphaproteobacteria</taxon>
        <taxon>Rhodobacterales</taxon>
        <taxon>Paracoccaceae</taxon>
        <taxon>Paracoccus</taxon>
    </lineage>
</organism>
<reference evidence="3 4" key="1">
    <citation type="submission" date="2017-01" db="EMBL/GenBank/DDBJ databases">
        <authorList>
            <person name="Varghese N."/>
            <person name="Submissions S."/>
        </authorList>
    </citation>
    <scope>NUCLEOTIDE SEQUENCE [LARGE SCALE GENOMIC DNA]</scope>
    <source>
        <strain evidence="3 4">ATCC 700171</strain>
    </source>
</reference>
<accession>A0A1N6WIL2</accession>
<dbReference type="RefSeq" id="WP_149766138.1">
    <property type="nucleotide sequence ID" value="NZ_FTMK01000017.1"/>
</dbReference>
<keyword evidence="2" id="KW-0812">Transmembrane</keyword>
<evidence type="ECO:0000313" key="3">
    <source>
        <dbReference type="EMBL" id="SIQ90007.1"/>
    </source>
</evidence>
<feature type="region of interest" description="Disordered" evidence="1">
    <location>
        <begin position="90"/>
        <end position="109"/>
    </location>
</feature>
<gene>
    <name evidence="3" type="ORF">SAMN05421641_11710</name>
</gene>
<keyword evidence="2" id="KW-1133">Transmembrane helix</keyword>
<proteinExistence type="predicted"/>
<feature type="transmembrane region" description="Helical" evidence="2">
    <location>
        <begin position="27"/>
        <end position="50"/>
    </location>
</feature>
<evidence type="ECO:0000256" key="1">
    <source>
        <dbReference type="SAM" id="MobiDB-lite"/>
    </source>
</evidence>